<comment type="similarity">
    <text evidence="9">Belongs to the SPACA4/bouncer family.</text>
</comment>
<evidence type="ECO:0000259" key="11">
    <source>
        <dbReference type="Pfam" id="PF00021"/>
    </source>
</evidence>
<dbReference type="Pfam" id="PF00021">
    <property type="entry name" value="UPAR_LY6"/>
    <property type="match status" value="1"/>
</dbReference>
<evidence type="ECO:0000256" key="6">
    <source>
        <dbReference type="ARBA" id="ARBA00023157"/>
    </source>
</evidence>
<evidence type="ECO:0000256" key="9">
    <source>
        <dbReference type="ARBA" id="ARBA00029446"/>
    </source>
</evidence>
<dbReference type="Gene3D" id="2.10.60.10">
    <property type="entry name" value="CD59"/>
    <property type="match status" value="1"/>
</dbReference>
<reference evidence="12" key="3">
    <citation type="submission" date="2025-08" db="UniProtKB">
        <authorList>
            <consortium name="Ensembl"/>
        </authorList>
    </citation>
    <scope>IDENTIFICATION</scope>
</reference>
<dbReference type="PANTHER" id="PTHR47613">
    <property type="entry name" value="SPERM ACROSOME MEMBRANE-ASSOCIATED PROTEIN 4"/>
    <property type="match status" value="1"/>
</dbReference>
<protein>
    <submittedName>
        <fullName evidence="12">Prostate stem cell antigen-like</fullName>
    </submittedName>
</protein>
<dbReference type="InterPro" id="IPR046354">
    <property type="entry name" value="SPACA4/Bouncer"/>
</dbReference>
<accession>A0A3B1J405</accession>
<evidence type="ECO:0000313" key="13">
    <source>
        <dbReference type="Proteomes" id="UP000018467"/>
    </source>
</evidence>
<feature type="chain" id="PRO_5017275254" evidence="10">
    <location>
        <begin position="22"/>
        <end position="130"/>
    </location>
</feature>
<evidence type="ECO:0000256" key="8">
    <source>
        <dbReference type="ARBA" id="ARBA00023288"/>
    </source>
</evidence>
<reference evidence="13" key="1">
    <citation type="submission" date="2013-03" db="EMBL/GenBank/DDBJ databases">
        <authorList>
            <person name="Jeffery W."/>
            <person name="Warren W."/>
            <person name="Wilson R.K."/>
        </authorList>
    </citation>
    <scope>NUCLEOTIDE SEQUENCE</scope>
    <source>
        <strain evidence="13">female</strain>
    </source>
</reference>
<dbReference type="Proteomes" id="UP000018467">
    <property type="component" value="Unassembled WGS sequence"/>
</dbReference>
<reference evidence="12" key="4">
    <citation type="submission" date="2025-09" db="UniProtKB">
        <authorList>
            <consortium name="Ensembl"/>
        </authorList>
    </citation>
    <scope>IDENTIFICATION</scope>
</reference>
<proteinExistence type="inferred from homology"/>
<keyword evidence="4 10" id="KW-0732">Signal</keyword>
<dbReference type="GO" id="GO:0098552">
    <property type="term" value="C:side of membrane"/>
    <property type="evidence" value="ECO:0007669"/>
    <property type="project" value="UniProtKB-KW"/>
</dbReference>
<keyword evidence="8" id="KW-0449">Lipoprotein</keyword>
<dbReference type="AlphaFoldDB" id="A0A3B1J405"/>
<keyword evidence="5" id="KW-0472">Membrane</keyword>
<sequence length="130" mass="13984">MSGFTGSVLLLLCCLPLAVLSLECYSCVFPAISPLDCLKFPQECPEGQRCLSSEAVAVRGSIVIVLHEKGCAMETQCGKRGEKHAAGLNFTYDNQCCDTDLCNSALRVSAPCWRDLLLGLVSVTLVLLLQ</sequence>
<dbReference type="GeneTree" id="ENSGT00390000002843"/>
<feature type="signal peptide" evidence="10">
    <location>
        <begin position="1"/>
        <end position="21"/>
    </location>
</feature>
<dbReference type="InParanoid" id="A0A3B1J405"/>
<dbReference type="SUPFAM" id="SSF57302">
    <property type="entry name" value="Snake toxin-like"/>
    <property type="match status" value="1"/>
</dbReference>
<evidence type="ECO:0000256" key="4">
    <source>
        <dbReference type="ARBA" id="ARBA00022729"/>
    </source>
</evidence>
<evidence type="ECO:0000256" key="2">
    <source>
        <dbReference type="ARBA" id="ARBA00022475"/>
    </source>
</evidence>
<dbReference type="Bgee" id="ENSAMXG00000036855">
    <property type="expression patterns" value="Expressed in muscle tissue and 7 other cell types or tissues"/>
</dbReference>
<keyword evidence="7" id="KW-0325">Glycoprotein</keyword>
<keyword evidence="13" id="KW-1185">Reference proteome</keyword>
<evidence type="ECO:0000256" key="10">
    <source>
        <dbReference type="SAM" id="SignalP"/>
    </source>
</evidence>
<comment type="subcellular location">
    <subcellularLocation>
        <location evidence="1">Cell membrane</location>
        <topology evidence="1">Lipid-anchor</topology>
        <topology evidence="1">GPI-anchor</topology>
    </subcellularLocation>
</comment>
<evidence type="ECO:0000256" key="7">
    <source>
        <dbReference type="ARBA" id="ARBA00023180"/>
    </source>
</evidence>
<evidence type="ECO:0000256" key="5">
    <source>
        <dbReference type="ARBA" id="ARBA00023136"/>
    </source>
</evidence>
<keyword evidence="2" id="KW-1003">Cell membrane</keyword>
<dbReference type="PANTHER" id="PTHR47613:SF1">
    <property type="entry name" value="SPERM ACROSOME MEMBRANE-ASSOCIATED PROTEIN 4"/>
    <property type="match status" value="1"/>
</dbReference>
<evidence type="ECO:0000256" key="1">
    <source>
        <dbReference type="ARBA" id="ARBA00004609"/>
    </source>
</evidence>
<dbReference type="STRING" id="7994.ENSAMXP00000036631"/>
<name>A0A3B1J405_ASTMX</name>
<reference evidence="13" key="2">
    <citation type="journal article" date="2014" name="Nat. Commun.">
        <title>The cavefish genome reveals candidate genes for eye loss.</title>
        <authorList>
            <person name="McGaugh S.E."/>
            <person name="Gross J.B."/>
            <person name="Aken B."/>
            <person name="Blin M."/>
            <person name="Borowsky R."/>
            <person name="Chalopin D."/>
            <person name="Hinaux H."/>
            <person name="Jeffery W.R."/>
            <person name="Keene A."/>
            <person name="Ma L."/>
            <person name="Minx P."/>
            <person name="Murphy D."/>
            <person name="O'Quin K.E."/>
            <person name="Retaux S."/>
            <person name="Rohner N."/>
            <person name="Searle S.M."/>
            <person name="Stahl B.A."/>
            <person name="Tabin C."/>
            <person name="Volff J.N."/>
            <person name="Yoshizawa M."/>
            <person name="Warren W.C."/>
        </authorList>
    </citation>
    <scope>NUCLEOTIDE SEQUENCE [LARGE SCALE GENOMIC DNA]</scope>
    <source>
        <strain evidence="13">female</strain>
    </source>
</reference>
<dbReference type="GO" id="GO:0035036">
    <property type="term" value="P:sperm-egg recognition"/>
    <property type="evidence" value="ECO:0007669"/>
    <property type="project" value="TreeGrafter"/>
</dbReference>
<dbReference type="Ensembl" id="ENSAMXT00000058122.1">
    <property type="protein sequence ID" value="ENSAMXP00000036631.1"/>
    <property type="gene ID" value="ENSAMXG00000036855.1"/>
</dbReference>
<dbReference type="InterPro" id="IPR045860">
    <property type="entry name" value="Snake_toxin-like_sf"/>
</dbReference>
<evidence type="ECO:0000256" key="3">
    <source>
        <dbReference type="ARBA" id="ARBA00022622"/>
    </source>
</evidence>
<dbReference type="GO" id="GO:0005886">
    <property type="term" value="C:plasma membrane"/>
    <property type="evidence" value="ECO:0007669"/>
    <property type="project" value="UniProtKB-SubCell"/>
</dbReference>
<organism evidence="12 13">
    <name type="scientific">Astyanax mexicanus</name>
    <name type="common">Blind cave fish</name>
    <name type="synonym">Astyanax fasciatus mexicanus</name>
    <dbReference type="NCBI Taxonomy" id="7994"/>
    <lineage>
        <taxon>Eukaryota</taxon>
        <taxon>Metazoa</taxon>
        <taxon>Chordata</taxon>
        <taxon>Craniata</taxon>
        <taxon>Vertebrata</taxon>
        <taxon>Euteleostomi</taxon>
        <taxon>Actinopterygii</taxon>
        <taxon>Neopterygii</taxon>
        <taxon>Teleostei</taxon>
        <taxon>Ostariophysi</taxon>
        <taxon>Characiformes</taxon>
        <taxon>Characoidei</taxon>
        <taxon>Acestrorhamphidae</taxon>
        <taxon>Acestrorhamphinae</taxon>
        <taxon>Astyanax</taxon>
    </lineage>
</organism>
<dbReference type="InterPro" id="IPR016054">
    <property type="entry name" value="LY6_UPA_recep-like"/>
</dbReference>
<keyword evidence="3" id="KW-0336">GPI-anchor</keyword>
<evidence type="ECO:0000313" key="12">
    <source>
        <dbReference type="Ensembl" id="ENSAMXP00000036631.1"/>
    </source>
</evidence>
<feature type="domain" description="UPAR/Ly6" evidence="11">
    <location>
        <begin position="21"/>
        <end position="105"/>
    </location>
</feature>
<keyword evidence="6" id="KW-1015">Disulfide bond</keyword>